<evidence type="ECO:0000313" key="6">
    <source>
        <dbReference type="EMBL" id="KAB5590805.1"/>
    </source>
</evidence>
<dbReference type="EMBL" id="SSOP01000144">
    <property type="protein sequence ID" value="KAB5590805.1"/>
    <property type="molecule type" value="Genomic_DNA"/>
</dbReference>
<protein>
    <submittedName>
        <fullName evidence="6">Uncharacterized protein</fullName>
    </submittedName>
</protein>
<comment type="caution">
    <text evidence="6">The sequence shown here is derived from an EMBL/GenBank/DDBJ whole genome shotgun (WGS) entry which is preliminary data.</text>
</comment>
<comment type="subcellular location">
    <subcellularLocation>
        <location evidence="1">Nucleus</location>
    </subcellularLocation>
</comment>
<feature type="region of interest" description="Disordered" evidence="5">
    <location>
        <begin position="236"/>
        <end position="441"/>
    </location>
</feature>
<organism evidence="6 7">
    <name type="scientific">Ceratobasidium theobromae</name>
    <dbReference type="NCBI Taxonomy" id="1582974"/>
    <lineage>
        <taxon>Eukaryota</taxon>
        <taxon>Fungi</taxon>
        <taxon>Dikarya</taxon>
        <taxon>Basidiomycota</taxon>
        <taxon>Agaricomycotina</taxon>
        <taxon>Agaricomycetes</taxon>
        <taxon>Cantharellales</taxon>
        <taxon>Ceratobasidiaceae</taxon>
        <taxon>Ceratobasidium</taxon>
    </lineage>
</organism>
<evidence type="ECO:0000313" key="7">
    <source>
        <dbReference type="Proteomes" id="UP000383932"/>
    </source>
</evidence>
<keyword evidence="2" id="KW-0227">DNA damage</keyword>
<sequence>MSVLYQKYFSDNANSVCCFLITDTVNVWAEALDSKHTSHRARHAHSAHATSRSKRGFALPYHDADEEADWRRGVVKMLGEIQGEAMDGVVDLEIRESEASDLSVYISDTIKDFHWRWDVMSVRQMAPSILSKHMFMPLVTLATVTSTLDNPLEDTSEETLRTMAERKASTAKAMPAHHLRGFFSRPPVRTLLSCIAQVDNAPTTSALALSNVRHASLMSVDMADAPAQNPELDFRASMRSSSGEPNRPDGPGSSRKTKARDSTGDEDEGLARKIPRGTTPRRSDVRVADPKATPTPFRKSRISDINPDLTATESETSREWSKNAANTSNSRTIDEDDNIISRSLLSPKPQLQSPKLVRPLPRTAEKPKPTVGGRVFSAGHPPQDASDVFGETQTQTQASSDDEDREAELERRMRAAGTIGSVAVRTPARGGLGARMPRKKF</sequence>
<dbReference type="Proteomes" id="UP000383932">
    <property type="component" value="Unassembled WGS sequence"/>
</dbReference>
<dbReference type="InterPro" id="IPR038051">
    <property type="entry name" value="XRCC4-like_N_sf"/>
</dbReference>
<reference evidence="6 7" key="1">
    <citation type="journal article" date="2019" name="Fungal Biol. Biotechnol.">
        <title>Draft genome sequence of fastidious pathogen Ceratobasidium theobromae, which causes vascular-streak dieback in Theobroma cacao.</title>
        <authorList>
            <person name="Ali S.S."/>
            <person name="Asman A."/>
            <person name="Shao J."/>
            <person name="Firmansyah A.P."/>
            <person name="Susilo A.W."/>
            <person name="Rosmana A."/>
            <person name="McMahon P."/>
            <person name="Junaid M."/>
            <person name="Guest D."/>
            <person name="Kheng T.Y."/>
            <person name="Meinhardt L.W."/>
            <person name="Bailey B.A."/>
        </authorList>
    </citation>
    <scope>NUCLEOTIDE SEQUENCE [LARGE SCALE GENOMIC DNA]</scope>
    <source>
        <strain evidence="6 7">CT2</strain>
    </source>
</reference>
<evidence type="ECO:0000256" key="2">
    <source>
        <dbReference type="ARBA" id="ARBA00022763"/>
    </source>
</evidence>
<evidence type="ECO:0000256" key="4">
    <source>
        <dbReference type="ARBA" id="ARBA00023242"/>
    </source>
</evidence>
<feature type="compositionally biased region" description="Polar residues" evidence="5">
    <location>
        <begin position="340"/>
        <end position="353"/>
    </location>
</feature>
<dbReference type="GO" id="GO:0005634">
    <property type="term" value="C:nucleus"/>
    <property type="evidence" value="ECO:0007669"/>
    <property type="project" value="UniProtKB-SubCell"/>
</dbReference>
<dbReference type="GO" id="GO:0006303">
    <property type="term" value="P:double-strand break repair via nonhomologous end joining"/>
    <property type="evidence" value="ECO:0007669"/>
    <property type="project" value="UniProtKB-ARBA"/>
</dbReference>
<proteinExistence type="predicted"/>
<accession>A0A5N5QGD0</accession>
<keyword evidence="3" id="KW-0234">DNA repair</keyword>
<evidence type="ECO:0000256" key="3">
    <source>
        <dbReference type="ARBA" id="ARBA00023204"/>
    </source>
</evidence>
<dbReference type="Gene3D" id="2.170.210.10">
    <property type="entry name" value="DNA double-strand break repair and VJ recombination XRCC4, N-terminal"/>
    <property type="match status" value="1"/>
</dbReference>
<keyword evidence="7" id="KW-1185">Reference proteome</keyword>
<keyword evidence="4" id="KW-0539">Nucleus</keyword>
<dbReference type="AlphaFoldDB" id="A0A5N5QGD0"/>
<gene>
    <name evidence="6" type="ORF">CTheo_5767</name>
</gene>
<evidence type="ECO:0000256" key="5">
    <source>
        <dbReference type="SAM" id="MobiDB-lite"/>
    </source>
</evidence>
<evidence type="ECO:0000256" key="1">
    <source>
        <dbReference type="ARBA" id="ARBA00004123"/>
    </source>
</evidence>
<dbReference type="OrthoDB" id="3184250at2759"/>
<name>A0A5N5QGD0_9AGAM</name>